<dbReference type="EMBL" id="CP016893">
    <property type="protein sequence ID" value="AST58567.1"/>
    <property type="molecule type" value="Genomic_DNA"/>
</dbReference>
<proteinExistence type="predicted"/>
<dbReference type="Proteomes" id="UP000214975">
    <property type="component" value="Chromosome"/>
</dbReference>
<dbReference type="AlphaFoldDB" id="A0A223I1P3"/>
<sequence length="174" mass="20691">MSDTLNEYANIIELLNIAGEIDGRKKIQKIVYILKSLGANFVENFYFHYYGPYSDTLTIELEELKMMNIIEEEKNDSGLFPKYKYKLKKEIDIQHNLDKYKDLIEELNNQKSRFLELVSTIIYFELEGYPRDKIVNKIKIVKSDKNYTDEEIDSAFNFLKAIHDEYGFDDERIK</sequence>
<gene>
    <name evidence="1" type="ORF">Thert_02732</name>
</gene>
<dbReference type="RefSeq" id="WP_094397796.1">
    <property type="nucleotide sequence ID" value="NZ_CP016893.1"/>
</dbReference>
<name>A0A223I1P3_THETR</name>
<accession>A0A223I1P3</accession>
<organism evidence="1 2">
    <name type="scientific">Thermoanaerobacterium thermosaccharolyticum</name>
    <name type="common">Clostridium thermosaccharolyticum</name>
    <dbReference type="NCBI Taxonomy" id="1517"/>
    <lineage>
        <taxon>Bacteria</taxon>
        <taxon>Bacillati</taxon>
        <taxon>Bacillota</taxon>
        <taxon>Clostridia</taxon>
        <taxon>Thermoanaerobacterales</taxon>
        <taxon>Thermoanaerobacteraceae</taxon>
        <taxon>Thermoanaerobacterium</taxon>
    </lineage>
</organism>
<protein>
    <submittedName>
        <fullName evidence="1">Uncharacterized protein</fullName>
    </submittedName>
</protein>
<reference evidence="1 2" key="1">
    <citation type="submission" date="2016-08" db="EMBL/GenBank/DDBJ databases">
        <title>A novel genetic cassette of butanologenic Thermoanaerobacterium thermosaccharolyticum that directly convert cellulose to butanol.</title>
        <authorList>
            <person name="Li T."/>
            <person name="He J."/>
        </authorList>
    </citation>
    <scope>NUCLEOTIDE SEQUENCE [LARGE SCALE GENOMIC DNA]</scope>
    <source>
        <strain evidence="1 2">TG57</strain>
    </source>
</reference>
<evidence type="ECO:0000313" key="2">
    <source>
        <dbReference type="Proteomes" id="UP000214975"/>
    </source>
</evidence>
<evidence type="ECO:0000313" key="1">
    <source>
        <dbReference type="EMBL" id="AST58567.1"/>
    </source>
</evidence>